<name>A0A1F4UJ88_UNCKA</name>
<dbReference type="NCBIfam" id="TIGR00401">
    <property type="entry name" value="msrA"/>
    <property type="match status" value="1"/>
</dbReference>
<gene>
    <name evidence="4" type="primary">msrA</name>
    <name evidence="6" type="ORF">A2V54_03940</name>
</gene>
<sequence length="177" mass="20140">MSEIEKAVFAGGCFWCAEAIFKMLKGVKDVTAGYSGGDKENPNYKDVSSGQTGHVEAVQVEYDPSEISYEELLDVFWHTHNPTEVNRQGPDTGSQYQAVIFYHDEKQKKLAEESKQNLTKELDQPIATQILPFKNFFKAEEEHQDYFAKNPHAPYCQIVIKPKVEKMMSSLRSVAIR</sequence>
<dbReference type="PANTHER" id="PTHR43774:SF1">
    <property type="entry name" value="PEPTIDE METHIONINE SULFOXIDE REDUCTASE MSRA 2"/>
    <property type="match status" value="1"/>
</dbReference>
<comment type="caution">
    <text evidence="6">The sequence shown here is derived from an EMBL/GenBank/DDBJ whole genome shotgun (WGS) entry which is preliminary data.</text>
</comment>
<accession>A0A1F4UJ88</accession>
<evidence type="ECO:0000256" key="4">
    <source>
        <dbReference type="HAMAP-Rule" id="MF_01401"/>
    </source>
</evidence>
<evidence type="ECO:0000256" key="2">
    <source>
        <dbReference type="ARBA" id="ARBA00047806"/>
    </source>
</evidence>
<dbReference type="InterPro" id="IPR036509">
    <property type="entry name" value="Met_Sox_Rdtase_MsrA_sf"/>
</dbReference>
<evidence type="ECO:0000259" key="5">
    <source>
        <dbReference type="Pfam" id="PF01625"/>
    </source>
</evidence>
<organism evidence="6 7">
    <name type="scientific">candidate division WWE3 bacterium RBG_19FT_COMBO_53_11</name>
    <dbReference type="NCBI Taxonomy" id="1802613"/>
    <lineage>
        <taxon>Bacteria</taxon>
        <taxon>Katanobacteria</taxon>
    </lineage>
</organism>
<comment type="function">
    <text evidence="4">Has an important function as a repair enzyme for proteins that have been inactivated by oxidation. Catalyzes the reversible oxidation-reduction of methionine sulfoxide in proteins to methionine.</text>
</comment>
<dbReference type="HAMAP" id="MF_01401">
    <property type="entry name" value="MsrA"/>
    <property type="match status" value="1"/>
</dbReference>
<comment type="catalytic activity">
    <reaction evidence="3 4">
        <text>[thioredoxin]-disulfide + L-methionine + H2O = L-methionine (S)-S-oxide + [thioredoxin]-dithiol</text>
        <dbReference type="Rhea" id="RHEA:19993"/>
        <dbReference type="Rhea" id="RHEA-COMP:10698"/>
        <dbReference type="Rhea" id="RHEA-COMP:10700"/>
        <dbReference type="ChEBI" id="CHEBI:15377"/>
        <dbReference type="ChEBI" id="CHEBI:29950"/>
        <dbReference type="ChEBI" id="CHEBI:50058"/>
        <dbReference type="ChEBI" id="CHEBI:57844"/>
        <dbReference type="ChEBI" id="CHEBI:58772"/>
        <dbReference type="EC" id="1.8.4.11"/>
    </reaction>
</comment>
<dbReference type="EC" id="1.8.4.11" evidence="4"/>
<keyword evidence="1 4" id="KW-0560">Oxidoreductase</keyword>
<feature type="active site" evidence="4">
    <location>
        <position position="13"/>
    </location>
</feature>
<feature type="domain" description="Peptide methionine sulphoxide reductase MsrA" evidence="5">
    <location>
        <begin position="6"/>
        <end position="157"/>
    </location>
</feature>
<reference evidence="6 7" key="1">
    <citation type="journal article" date="2016" name="Nat. Commun.">
        <title>Thousands of microbial genomes shed light on interconnected biogeochemical processes in an aquifer system.</title>
        <authorList>
            <person name="Anantharaman K."/>
            <person name="Brown C.T."/>
            <person name="Hug L.A."/>
            <person name="Sharon I."/>
            <person name="Castelle C.J."/>
            <person name="Probst A.J."/>
            <person name="Thomas B.C."/>
            <person name="Singh A."/>
            <person name="Wilkins M.J."/>
            <person name="Karaoz U."/>
            <person name="Brodie E.L."/>
            <person name="Williams K.H."/>
            <person name="Hubbard S.S."/>
            <person name="Banfield J.F."/>
        </authorList>
    </citation>
    <scope>NUCLEOTIDE SEQUENCE [LARGE SCALE GENOMIC DNA]</scope>
</reference>
<dbReference type="STRING" id="1802613.A2V54_03940"/>
<protein>
    <recommendedName>
        <fullName evidence="4">Peptide methionine sulfoxide reductase MsrA</fullName>
        <shortName evidence="4">Protein-methionine-S-oxide reductase</shortName>
        <ecNumber evidence="4">1.8.4.11</ecNumber>
    </recommendedName>
    <alternativeName>
        <fullName evidence="4">Peptide-methionine (S)-S-oxide reductase</fullName>
        <shortName evidence="4">Peptide Met(O) reductase</shortName>
    </alternativeName>
</protein>
<evidence type="ECO:0000256" key="3">
    <source>
        <dbReference type="ARBA" id="ARBA00048782"/>
    </source>
</evidence>
<dbReference type="EMBL" id="MEUW01000006">
    <property type="protein sequence ID" value="OGC44880.1"/>
    <property type="molecule type" value="Genomic_DNA"/>
</dbReference>
<dbReference type="Pfam" id="PF01625">
    <property type="entry name" value="PMSR"/>
    <property type="match status" value="1"/>
</dbReference>
<comment type="similarity">
    <text evidence="4">Belongs to the MsrA Met sulfoxide reductase family.</text>
</comment>
<dbReference type="AlphaFoldDB" id="A0A1F4UJ88"/>
<dbReference type="Proteomes" id="UP000176583">
    <property type="component" value="Unassembled WGS sequence"/>
</dbReference>
<proteinExistence type="inferred from homology"/>
<dbReference type="GO" id="GO:0033744">
    <property type="term" value="F:L-methionine:thioredoxin-disulfide S-oxidoreductase activity"/>
    <property type="evidence" value="ECO:0007669"/>
    <property type="project" value="RHEA"/>
</dbReference>
<dbReference type="Gene3D" id="3.30.1060.10">
    <property type="entry name" value="Peptide methionine sulphoxide reductase MsrA"/>
    <property type="match status" value="1"/>
</dbReference>
<dbReference type="GO" id="GO:0008113">
    <property type="term" value="F:peptide-methionine (S)-S-oxide reductase activity"/>
    <property type="evidence" value="ECO:0007669"/>
    <property type="project" value="UniProtKB-UniRule"/>
</dbReference>
<evidence type="ECO:0000256" key="1">
    <source>
        <dbReference type="ARBA" id="ARBA00023002"/>
    </source>
</evidence>
<dbReference type="SUPFAM" id="SSF55068">
    <property type="entry name" value="Peptide methionine sulfoxide reductase"/>
    <property type="match status" value="1"/>
</dbReference>
<dbReference type="InterPro" id="IPR002569">
    <property type="entry name" value="Met_Sox_Rdtase_MsrA_dom"/>
</dbReference>
<evidence type="ECO:0000313" key="6">
    <source>
        <dbReference type="EMBL" id="OGC44880.1"/>
    </source>
</evidence>
<comment type="catalytic activity">
    <reaction evidence="2 4">
        <text>L-methionyl-[protein] + [thioredoxin]-disulfide + H2O = L-methionyl-(S)-S-oxide-[protein] + [thioredoxin]-dithiol</text>
        <dbReference type="Rhea" id="RHEA:14217"/>
        <dbReference type="Rhea" id="RHEA-COMP:10698"/>
        <dbReference type="Rhea" id="RHEA-COMP:10700"/>
        <dbReference type="Rhea" id="RHEA-COMP:12313"/>
        <dbReference type="Rhea" id="RHEA-COMP:12315"/>
        <dbReference type="ChEBI" id="CHEBI:15377"/>
        <dbReference type="ChEBI" id="CHEBI:16044"/>
        <dbReference type="ChEBI" id="CHEBI:29950"/>
        <dbReference type="ChEBI" id="CHEBI:44120"/>
        <dbReference type="ChEBI" id="CHEBI:50058"/>
        <dbReference type="EC" id="1.8.4.11"/>
    </reaction>
</comment>
<dbReference type="PANTHER" id="PTHR43774">
    <property type="entry name" value="PEPTIDE METHIONINE SULFOXIDE REDUCTASE"/>
    <property type="match status" value="1"/>
</dbReference>
<evidence type="ECO:0000313" key="7">
    <source>
        <dbReference type="Proteomes" id="UP000176583"/>
    </source>
</evidence>